<evidence type="ECO:0000256" key="2">
    <source>
        <dbReference type="ARBA" id="ARBA00022723"/>
    </source>
</evidence>
<evidence type="ECO:0000256" key="4">
    <source>
        <dbReference type="ARBA" id="ARBA00023014"/>
    </source>
</evidence>
<dbReference type="Gene3D" id="3.30.70.20">
    <property type="match status" value="2"/>
</dbReference>
<protein>
    <submittedName>
        <fullName evidence="6">4Fe-4S dicluster domain-containing protein</fullName>
    </submittedName>
</protein>
<dbReference type="PANTHER" id="PTHR43177:SF3">
    <property type="entry name" value="PROTEIN NRFC HOMOLOG"/>
    <property type="match status" value="1"/>
</dbReference>
<evidence type="ECO:0000313" key="6">
    <source>
        <dbReference type="EMBL" id="MEQ2424062.1"/>
    </source>
</evidence>
<dbReference type="SUPFAM" id="SSF54862">
    <property type="entry name" value="4Fe-4S ferredoxins"/>
    <property type="match status" value="1"/>
</dbReference>
<comment type="caution">
    <text evidence="6">The sequence shown here is derived from an EMBL/GenBank/DDBJ whole genome shotgun (WGS) entry which is preliminary data.</text>
</comment>
<evidence type="ECO:0000259" key="5">
    <source>
        <dbReference type="PROSITE" id="PS51379"/>
    </source>
</evidence>
<dbReference type="InterPro" id="IPR017896">
    <property type="entry name" value="4Fe4S_Fe-S-bd"/>
</dbReference>
<keyword evidence="3" id="KW-0408">Iron</keyword>
<dbReference type="PROSITE" id="PS00198">
    <property type="entry name" value="4FE4S_FER_1"/>
    <property type="match status" value="1"/>
</dbReference>
<keyword evidence="4" id="KW-0411">Iron-sulfur</keyword>
<reference evidence="6 7" key="1">
    <citation type="submission" date="2024-03" db="EMBL/GenBank/DDBJ databases">
        <title>Human intestinal bacterial collection.</title>
        <authorList>
            <person name="Pauvert C."/>
            <person name="Hitch T.C.A."/>
            <person name="Clavel T."/>
        </authorList>
    </citation>
    <scope>NUCLEOTIDE SEQUENCE [LARGE SCALE GENOMIC DNA]</scope>
    <source>
        <strain evidence="6 7">CLA-SR-H021</strain>
    </source>
</reference>
<evidence type="ECO:0000256" key="1">
    <source>
        <dbReference type="ARBA" id="ARBA00022485"/>
    </source>
</evidence>
<dbReference type="RefSeq" id="WP_008723282.1">
    <property type="nucleotide sequence ID" value="NZ_JBBMFM010000008.1"/>
</dbReference>
<dbReference type="EMBL" id="JBBMFM010000008">
    <property type="protein sequence ID" value="MEQ2424062.1"/>
    <property type="molecule type" value="Genomic_DNA"/>
</dbReference>
<keyword evidence="2" id="KW-0479">Metal-binding</keyword>
<accession>A0ABV1D394</accession>
<dbReference type="InterPro" id="IPR017900">
    <property type="entry name" value="4Fe4S_Fe_S_CS"/>
</dbReference>
<feature type="domain" description="4Fe-4S ferredoxin-type" evidence="5">
    <location>
        <begin position="85"/>
        <end position="114"/>
    </location>
</feature>
<dbReference type="PANTHER" id="PTHR43177">
    <property type="entry name" value="PROTEIN NRFC"/>
    <property type="match status" value="1"/>
</dbReference>
<proteinExistence type="predicted"/>
<organism evidence="6 7">
    <name type="scientific">Enterocloster hominis</name>
    <name type="common">ex Hitch et al. 2024</name>
    <dbReference type="NCBI Taxonomy" id="1917870"/>
    <lineage>
        <taxon>Bacteria</taxon>
        <taxon>Bacillati</taxon>
        <taxon>Bacillota</taxon>
        <taxon>Clostridia</taxon>
        <taxon>Lachnospirales</taxon>
        <taxon>Lachnospiraceae</taxon>
        <taxon>Enterocloster</taxon>
    </lineage>
</organism>
<gene>
    <name evidence="6" type="ORF">WMQ36_03680</name>
</gene>
<keyword evidence="1" id="KW-0004">4Fe-4S</keyword>
<evidence type="ECO:0000256" key="3">
    <source>
        <dbReference type="ARBA" id="ARBA00023004"/>
    </source>
</evidence>
<name>A0ABV1D394_9FIRM</name>
<feature type="domain" description="4Fe-4S ferredoxin-type" evidence="5">
    <location>
        <begin position="52"/>
        <end position="83"/>
    </location>
</feature>
<dbReference type="InterPro" id="IPR050954">
    <property type="entry name" value="ET_IronSulfur_Cluster-Binding"/>
</dbReference>
<dbReference type="Pfam" id="PF13247">
    <property type="entry name" value="Fer4_11"/>
    <property type="match status" value="1"/>
</dbReference>
<evidence type="ECO:0000313" key="7">
    <source>
        <dbReference type="Proteomes" id="UP001454086"/>
    </source>
</evidence>
<feature type="domain" description="4Fe-4S ferredoxin-type" evidence="5">
    <location>
        <begin position="3"/>
        <end position="32"/>
    </location>
</feature>
<sequence>MKKRIVFDASKCVACHACTIACIDQNDTAVENGEQAMRNAYNLEMKDDSGQTRFVFFSTACMHCQDAPCIMACPVGCLYKSNKTGMTVYDNTNCIGCRSCGMACPFGAPRYRPSDGKMVKCDGCHIRVEYGMEPACVRACAFGALRLVTEEEYQEMIYGKAKNSMLQAMGVVGGA</sequence>
<keyword evidence="7" id="KW-1185">Reference proteome</keyword>
<dbReference type="Proteomes" id="UP001454086">
    <property type="component" value="Unassembled WGS sequence"/>
</dbReference>
<dbReference type="PROSITE" id="PS51379">
    <property type="entry name" value="4FE4S_FER_2"/>
    <property type="match status" value="3"/>
</dbReference>